<reference evidence="2" key="1">
    <citation type="submission" date="2023-10" db="EMBL/GenBank/DDBJ databases">
        <title>Genome assembly of Pristionchus species.</title>
        <authorList>
            <person name="Yoshida K."/>
            <person name="Sommer R.J."/>
        </authorList>
    </citation>
    <scope>NUCLEOTIDE SEQUENCE</scope>
    <source>
        <strain evidence="2">RS0144</strain>
    </source>
</reference>
<dbReference type="Gene3D" id="2.60.210.10">
    <property type="entry name" value="Apoptosis, Tumor Necrosis Factor Receptor Associated Protein 2, Chain A"/>
    <property type="match status" value="1"/>
</dbReference>
<dbReference type="EMBL" id="BTSX01000005">
    <property type="protein sequence ID" value="GMT02554.1"/>
    <property type="molecule type" value="Genomic_DNA"/>
</dbReference>
<feature type="non-terminal residue" evidence="2">
    <location>
        <position position="171"/>
    </location>
</feature>
<dbReference type="PANTHER" id="PTHR47022:SF1">
    <property type="entry name" value="BTB AND MATH DOMAIN-CONTAINING PROTEIN 36-RELATED"/>
    <property type="match status" value="1"/>
</dbReference>
<evidence type="ECO:0000313" key="2">
    <source>
        <dbReference type="EMBL" id="GMT02554.1"/>
    </source>
</evidence>
<accession>A0AAV5U6T8</accession>
<gene>
    <name evidence="2" type="ORF">PENTCL1PPCAC_24728</name>
</gene>
<dbReference type="InterPro" id="IPR002083">
    <property type="entry name" value="MATH/TRAF_dom"/>
</dbReference>
<comment type="caution">
    <text evidence="2">The sequence shown here is derived from an EMBL/GenBank/DDBJ whole genome shotgun (WGS) entry which is preliminary data.</text>
</comment>
<dbReference type="Proteomes" id="UP001432027">
    <property type="component" value="Unassembled WGS sequence"/>
</dbReference>
<dbReference type="SUPFAM" id="SSF49599">
    <property type="entry name" value="TRAF domain-like"/>
    <property type="match status" value="1"/>
</dbReference>
<organism evidence="2 3">
    <name type="scientific">Pristionchus entomophagus</name>
    <dbReference type="NCBI Taxonomy" id="358040"/>
    <lineage>
        <taxon>Eukaryota</taxon>
        <taxon>Metazoa</taxon>
        <taxon>Ecdysozoa</taxon>
        <taxon>Nematoda</taxon>
        <taxon>Chromadorea</taxon>
        <taxon>Rhabditida</taxon>
        <taxon>Rhabditina</taxon>
        <taxon>Diplogasteromorpha</taxon>
        <taxon>Diplogasteroidea</taxon>
        <taxon>Neodiplogasteridae</taxon>
        <taxon>Pristionchus</taxon>
    </lineage>
</organism>
<dbReference type="AlphaFoldDB" id="A0AAV5U6T8"/>
<feature type="domain" description="MATH" evidence="1">
    <location>
        <begin position="4"/>
        <end position="131"/>
    </location>
</feature>
<dbReference type="SMART" id="SM00061">
    <property type="entry name" value="MATH"/>
    <property type="match status" value="1"/>
</dbReference>
<keyword evidence="3" id="KW-1185">Reference proteome</keyword>
<dbReference type="PANTHER" id="PTHR47022">
    <property type="entry name" value="BTB AND MATH DOMAIN-CONTAINING PROTEIN 36-RELATED"/>
    <property type="match status" value="1"/>
</dbReference>
<evidence type="ECO:0000313" key="3">
    <source>
        <dbReference type="Proteomes" id="UP001432027"/>
    </source>
</evidence>
<protein>
    <recommendedName>
        <fullName evidence="1">MATH domain-containing protein</fullName>
    </recommendedName>
</protein>
<dbReference type="Pfam" id="PF22486">
    <property type="entry name" value="MATH_2"/>
    <property type="match status" value="1"/>
</dbReference>
<dbReference type="InterPro" id="IPR008974">
    <property type="entry name" value="TRAF-like"/>
</dbReference>
<dbReference type="PROSITE" id="PS50144">
    <property type="entry name" value="MATH"/>
    <property type="match status" value="1"/>
</dbReference>
<sequence>MASDLTITLIMDNASKLKATPRDSKTFFAKGLPWKLHAKTECSLRTNNTDFLSFYVYCNWESESTDWRCDCEVQFILINKDQSKNNIFMMPFRAKSKNTHKGYFVFPAWSVVIDEREGFLFDGVIKVEARITIVNFVGARRTRMDFSSPIEHISTVVLAVDNRRLHVSKDV</sequence>
<name>A0AAV5U6T8_9BILA</name>
<evidence type="ECO:0000259" key="1">
    <source>
        <dbReference type="PROSITE" id="PS50144"/>
    </source>
</evidence>
<proteinExistence type="predicted"/>